<evidence type="ECO:0000256" key="2">
    <source>
        <dbReference type="ARBA" id="ARBA00007094"/>
    </source>
</evidence>
<accession>A0AAD4DFW3</accession>
<dbReference type="Proteomes" id="UP001194580">
    <property type="component" value="Unassembled WGS sequence"/>
</dbReference>
<dbReference type="InterPro" id="IPR000432">
    <property type="entry name" value="DNA_mismatch_repair_MutS_C"/>
</dbReference>
<keyword evidence="6 10" id="KW-0238">DNA-binding</keyword>
<dbReference type="InterPro" id="IPR036187">
    <property type="entry name" value="DNA_mismatch_repair_MutS_sf"/>
</dbReference>
<evidence type="ECO:0000256" key="12">
    <source>
        <dbReference type="SAM" id="MobiDB-lite"/>
    </source>
</evidence>
<evidence type="ECO:0000256" key="9">
    <source>
        <dbReference type="ARBA" id="ARBA00025902"/>
    </source>
</evidence>
<dbReference type="GO" id="GO:0140664">
    <property type="term" value="F:ATP-dependent DNA damage sensor activity"/>
    <property type="evidence" value="ECO:0007669"/>
    <property type="project" value="InterPro"/>
</dbReference>
<dbReference type="InterPro" id="IPR007695">
    <property type="entry name" value="DNA_mismatch_repair_MutS-lik_N"/>
</dbReference>
<dbReference type="PROSITE" id="PS00486">
    <property type="entry name" value="DNA_MISMATCH_REPAIR_2"/>
    <property type="match status" value="1"/>
</dbReference>
<feature type="compositionally biased region" description="Polar residues" evidence="12">
    <location>
        <begin position="1"/>
        <end position="17"/>
    </location>
</feature>
<dbReference type="SMART" id="SM00534">
    <property type="entry name" value="MUTSac"/>
    <property type="match status" value="1"/>
</dbReference>
<dbReference type="GO" id="GO:0005634">
    <property type="term" value="C:nucleus"/>
    <property type="evidence" value="ECO:0007669"/>
    <property type="project" value="UniProtKB-SubCell"/>
</dbReference>
<feature type="compositionally biased region" description="Acidic residues" evidence="12">
    <location>
        <begin position="104"/>
        <end position="114"/>
    </location>
</feature>
<feature type="compositionally biased region" description="Polar residues" evidence="12">
    <location>
        <begin position="207"/>
        <end position="218"/>
    </location>
</feature>
<name>A0AAD4DFW3_9FUNG</name>
<dbReference type="SUPFAM" id="SSF52540">
    <property type="entry name" value="P-loop containing nucleoside triphosphate hydrolases"/>
    <property type="match status" value="1"/>
</dbReference>
<evidence type="ECO:0000256" key="10">
    <source>
        <dbReference type="PIRNR" id="PIRNR037677"/>
    </source>
</evidence>
<keyword evidence="7 10" id="KW-0234">DNA repair</keyword>
<feature type="compositionally biased region" description="Low complexity" evidence="12">
    <location>
        <begin position="45"/>
        <end position="59"/>
    </location>
</feature>
<comment type="function">
    <text evidence="10 11">Component of the post-replicative DNA mismatch repair system (MMR).</text>
</comment>
<dbReference type="SMART" id="SM00533">
    <property type="entry name" value="MUTSd"/>
    <property type="match status" value="1"/>
</dbReference>
<feature type="compositionally biased region" description="Polar residues" evidence="12">
    <location>
        <begin position="142"/>
        <end position="152"/>
    </location>
</feature>
<dbReference type="GO" id="GO:0005524">
    <property type="term" value="F:ATP binding"/>
    <property type="evidence" value="ECO:0007669"/>
    <property type="project" value="UniProtKB-UniRule"/>
</dbReference>
<dbReference type="Pfam" id="PF00488">
    <property type="entry name" value="MutS_V"/>
    <property type="match status" value="1"/>
</dbReference>
<dbReference type="Pfam" id="PF01624">
    <property type="entry name" value="MutS_I"/>
    <property type="match status" value="1"/>
</dbReference>
<dbReference type="InterPro" id="IPR016151">
    <property type="entry name" value="DNA_mismatch_repair_MutS_N"/>
</dbReference>
<comment type="similarity">
    <text evidence="2">Belongs to the DNA mismatch repair MutS family. MSH3 subfamily.</text>
</comment>
<dbReference type="InterPro" id="IPR007860">
    <property type="entry name" value="DNA_mmatch_repair_MutS_con_dom"/>
</dbReference>
<keyword evidence="15" id="KW-1185">Reference proteome</keyword>
<dbReference type="Pfam" id="PF05188">
    <property type="entry name" value="MutS_II"/>
    <property type="match status" value="1"/>
</dbReference>
<feature type="compositionally biased region" description="Acidic residues" evidence="12">
    <location>
        <begin position="1210"/>
        <end position="1221"/>
    </location>
</feature>
<dbReference type="InterPro" id="IPR007696">
    <property type="entry name" value="DNA_mismatch_repair_MutS_core"/>
</dbReference>
<dbReference type="PANTHER" id="PTHR11361">
    <property type="entry name" value="DNA MISMATCH REPAIR PROTEIN MUTS FAMILY MEMBER"/>
    <property type="match status" value="1"/>
</dbReference>
<evidence type="ECO:0000256" key="7">
    <source>
        <dbReference type="ARBA" id="ARBA00023204"/>
    </source>
</evidence>
<dbReference type="SUPFAM" id="SSF55271">
    <property type="entry name" value="DNA repair protein MutS, domain I"/>
    <property type="match status" value="1"/>
</dbReference>
<feature type="compositionally biased region" description="Low complexity" evidence="12">
    <location>
        <begin position="77"/>
        <end position="90"/>
    </location>
</feature>
<dbReference type="InterPro" id="IPR007861">
    <property type="entry name" value="DNA_mismatch_repair_MutS_clamp"/>
</dbReference>
<organism evidence="14 15">
    <name type="scientific">Linnemannia exigua</name>
    <dbReference type="NCBI Taxonomy" id="604196"/>
    <lineage>
        <taxon>Eukaryota</taxon>
        <taxon>Fungi</taxon>
        <taxon>Fungi incertae sedis</taxon>
        <taxon>Mucoromycota</taxon>
        <taxon>Mortierellomycotina</taxon>
        <taxon>Mortierellomycetes</taxon>
        <taxon>Mortierellales</taxon>
        <taxon>Mortierellaceae</taxon>
        <taxon>Linnemannia</taxon>
    </lineage>
</organism>
<dbReference type="Gene3D" id="3.40.50.300">
    <property type="entry name" value="P-loop containing nucleotide triphosphate hydrolases"/>
    <property type="match status" value="1"/>
</dbReference>
<feature type="compositionally biased region" description="Polar residues" evidence="12">
    <location>
        <begin position="26"/>
        <end position="43"/>
    </location>
</feature>
<comment type="subcellular location">
    <subcellularLocation>
        <location evidence="1">Nucleus</location>
    </subcellularLocation>
</comment>
<comment type="subunit">
    <text evidence="9">Heterodimer consisting of MSH2-MSH3 (MutS beta). Forms a ternary complex with MutL alpha (MLH1-PMS1).</text>
</comment>
<evidence type="ECO:0000256" key="3">
    <source>
        <dbReference type="ARBA" id="ARBA00022741"/>
    </source>
</evidence>
<feature type="region of interest" description="Disordered" evidence="12">
    <location>
        <begin position="1"/>
        <end position="327"/>
    </location>
</feature>
<gene>
    <name evidence="14" type="primary">MSH3</name>
    <name evidence="14" type="ORF">BGZ95_006564</name>
</gene>
<dbReference type="Gene3D" id="1.10.1420.10">
    <property type="match status" value="2"/>
</dbReference>
<feature type="region of interest" description="Disordered" evidence="12">
    <location>
        <begin position="1202"/>
        <end position="1228"/>
    </location>
</feature>
<dbReference type="EMBL" id="JAAAIL010000306">
    <property type="protein sequence ID" value="KAG0277073.1"/>
    <property type="molecule type" value="Genomic_DNA"/>
</dbReference>
<dbReference type="FunFam" id="1.10.1420.10:FF:000004">
    <property type="entry name" value="DNA mismatch repair protein Msh3"/>
    <property type="match status" value="1"/>
</dbReference>
<feature type="domain" description="DNA mismatch repair proteins mutS family" evidence="13">
    <location>
        <begin position="1130"/>
        <end position="1146"/>
    </location>
</feature>
<evidence type="ECO:0000256" key="5">
    <source>
        <dbReference type="ARBA" id="ARBA00022840"/>
    </source>
</evidence>
<dbReference type="Gene3D" id="3.40.1170.10">
    <property type="entry name" value="DNA repair protein MutS, domain I"/>
    <property type="match status" value="1"/>
</dbReference>
<protein>
    <recommendedName>
        <fullName evidence="10">DNA mismatch repair protein</fullName>
    </recommendedName>
</protein>
<dbReference type="Pfam" id="PF05192">
    <property type="entry name" value="MutS_III"/>
    <property type="match status" value="1"/>
</dbReference>
<dbReference type="GO" id="GO:0030983">
    <property type="term" value="F:mismatched DNA binding"/>
    <property type="evidence" value="ECO:0007669"/>
    <property type="project" value="UniProtKB-UniRule"/>
</dbReference>
<evidence type="ECO:0000313" key="14">
    <source>
        <dbReference type="EMBL" id="KAG0277073.1"/>
    </source>
</evidence>
<dbReference type="GO" id="GO:0006312">
    <property type="term" value="P:mitotic recombination"/>
    <property type="evidence" value="ECO:0007669"/>
    <property type="project" value="TreeGrafter"/>
</dbReference>
<evidence type="ECO:0000256" key="11">
    <source>
        <dbReference type="RuleBase" id="RU003756"/>
    </source>
</evidence>
<dbReference type="InterPro" id="IPR036678">
    <property type="entry name" value="MutS_con_dom_sf"/>
</dbReference>
<keyword evidence="5 10" id="KW-0067">ATP-binding</keyword>
<evidence type="ECO:0000256" key="6">
    <source>
        <dbReference type="ARBA" id="ARBA00023125"/>
    </source>
</evidence>
<comment type="caution">
    <text evidence="14">The sequence shown here is derived from an EMBL/GenBank/DDBJ whole genome shotgun (WGS) entry which is preliminary data.</text>
</comment>
<dbReference type="SUPFAM" id="SSF48334">
    <property type="entry name" value="DNA repair protein MutS, domain III"/>
    <property type="match status" value="1"/>
</dbReference>
<evidence type="ECO:0000256" key="8">
    <source>
        <dbReference type="ARBA" id="ARBA00023242"/>
    </source>
</evidence>
<proteinExistence type="inferred from homology"/>
<dbReference type="InterPro" id="IPR017261">
    <property type="entry name" value="DNA_mismatch_repair_MutS/MSH"/>
</dbReference>
<dbReference type="GO" id="GO:0006298">
    <property type="term" value="P:mismatch repair"/>
    <property type="evidence" value="ECO:0007669"/>
    <property type="project" value="InterPro"/>
</dbReference>
<keyword evidence="3 10" id="KW-0547">Nucleotide-binding</keyword>
<dbReference type="Pfam" id="PF05190">
    <property type="entry name" value="MutS_IV"/>
    <property type="match status" value="1"/>
</dbReference>
<keyword evidence="8" id="KW-0539">Nucleus</keyword>
<dbReference type="Gene3D" id="3.30.420.110">
    <property type="entry name" value="MutS, connector domain"/>
    <property type="match status" value="1"/>
</dbReference>
<evidence type="ECO:0000313" key="15">
    <source>
        <dbReference type="Proteomes" id="UP001194580"/>
    </source>
</evidence>
<evidence type="ECO:0000256" key="4">
    <source>
        <dbReference type="ARBA" id="ARBA00022763"/>
    </source>
</evidence>
<dbReference type="PIRSF" id="PIRSF037677">
    <property type="entry name" value="DNA_mis_repair_Msh6"/>
    <property type="match status" value="1"/>
</dbReference>
<evidence type="ECO:0000259" key="13">
    <source>
        <dbReference type="PROSITE" id="PS00486"/>
    </source>
</evidence>
<feature type="compositionally biased region" description="Acidic residues" evidence="12">
    <location>
        <begin position="275"/>
        <end position="291"/>
    </location>
</feature>
<keyword evidence="4 10" id="KW-0227">DNA damage</keyword>
<dbReference type="PANTHER" id="PTHR11361:SF122">
    <property type="entry name" value="DNA MISMATCH REPAIR PROTEIN MSH3"/>
    <property type="match status" value="1"/>
</dbReference>
<reference evidence="14" key="1">
    <citation type="journal article" date="2020" name="Fungal Divers.">
        <title>Resolving the Mortierellaceae phylogeny through synthesis of multi-gene phylogenetics and phylogenomics.</title>
        <authorList>
            <person name="Vandepol N."/>
            <person name="Liber J."/>
            <person name="Desiro A."/>
            <person name="Na H."/>
            <person name="Kennedy M."/>
            <person name="Barry K."/>
            <person name="Grigoriev I.V."/>
            <person name="Miller A.N."/>
            <person name="O'Donnell K."/>
            <person name="Stajich J.E."/>
            <person name="Bonito G."/>
        </authorList>
    </citation>
    <scope>NUCLEOTIDE SEQUENCE</scope>
    <source>
        <strain evidence="14">NRRL 28262</strain>
    </source>
</reference>
<sequence>MAPPKNSASSTPVQKTLLNFFKPKSESSPIATGSTSPTTTSLRNPPETSSHTSSSNNESAFSKHTETADDNQASKGRTFSSTKSKQQQQQKRTRATPTRMLQDAVDDEVEDLDEPLFPSGFAGVVEQFGRLKHSSPVKPSTRKSQSQSQQAHKNVDDTGDASIAAEGDMEGVVFDNRRSPPPPSSPLKRKSGKSPNEHLASFGYKANKNTLNVSSDNSGAMEGLSTEEQEALKERRERFKRKLGPIADEVSSGTGAEAEVEESRPSRRRRLIVSESDEEMDQGAVEDDDEYGGSSKPRSRNGVGSQKASAPDPPPAKSSSSSRSKKSIYTPLEQQYLDIKGQYPDALLCIEVGYKYRFFDKDAEIASRVLSIAHFMDRNFYTASIPIHRLDVHVRRLVHAGHKVGVVKQMETAALKSAGDNKSAPFTRKLTNLYTKATFIESLDQDEEQTFVGGRAPSSQFIMCIHEQLMGGNGPDEKVKLAMIAVQPATGDIVYDEFVDGHFRNELETRLLHLQPAELIVPMEPMSKATEKLLGHLTAYSGRGAQDDVRIERTDGFIKYDRAFSLVTEFYSDSLKEEQLKHKIQGERGGGADAQAKKSQKEALLKTVLGLSKELIVALSAILTHLSAFGLASIFRLSKYFECFTSRSHMLLNGNTISNLELYRNQTDGTSKGSLFAILDHTDTGFGRRLLKKWVGKPLVDREALQERVDAVEEILALTGKNVYLDNTRAVLKGLMDMEKGVCRIHYGKSSPKEFLAIVQTFVKVSGILPAEMRCRTNADFGLTSPMLNRLIGSLSNALEDSQYFLDGLCKGAAAKNDKLLMFQDELIAEKWPEIHAHRNEIIATENDFKEELVGIRKLLREPKLEFATVSAIDYLVEVKNKDTAKVPKNWVKISGTKQVSRFHTPEVIQLVASKAQHQERLVMACDQAFLSFQHEFSERYEVFRDLVQNLAVIDCLFSLAVVACLPGYVKPQYVDDDQDVDHDMNGEEEVEEEDIGSLVGNRRTKSAKTTVDIKNGRHPMVEQLMLSSGSFVANDIQLGTNTATGIDEKTIILTGPNMGGKSCYIRTVALLCIMAQIGSYLPADSARVSMLDAVYTRMGASDNIFGHESTFMVELQETSDILKMATERSLVILDELGRGTSTLDGVAIAYAVLKHVVQNIRAVTLFVTHYPSLADVAREFPMGAVRNFHMGFMASAPGSLRGGGGSGGEEGDLDLAEADSADGTGGDGTGGAVLDDMDIVFLYKLVPGVSLKSYGLNVARMAKLSGELINKAKLKSKELEQILERRVKQRQLQKFEQKQDQQEVQQPINSTVLLGRLEQILGCKTEDQASHLVQDILATSRE</sequence>
<dbReference type="InterPro" id="IPR027417">
    <property type="entry name" value="P-loop_NTPase"/>
</dbReference>
<dbReference type="FunFam" id="3.40.1170.10:FF:000004">
    <property type="entry name" value="DNA mismatch repair protein"/>
    <property type="match status" value="1"/>
</dbReference>
<evidence type="ECO:0000256" key="1">
    <source>
        <dbReference type="ARBA" id="ARBA00004123"/>
    </source>
</evidence>
<dbReference type="InterPro" id="IPR045076">
    <property type="entry name" value="MutS"/>
</dbReference>